<dbReference type="PROSITE" id="PS50125">
    <property type="entry name" value="GUANYLATE_CYCLASE_2"/>
    <property type="match status" value="1"/>
</dbReference>
<keyword evidence="6" id="KW-0175">Coiled coil</keyword>
<evidence type="ECO:0000256" key="3">
    <source>
        <dbReference type="ARBA" id="ARBA00012438"/>
    </source>
</evidence>
<dbReference type="OrthoDB" id="337251at2"/>
<evidence type="ECO:0000313" key="10">
    <source>
        <dbReference type="Proteomes" id="UP000269154"/>
    </source>
</evidence>
<keyword evidence="10" id="KW-1185">Reference proteome</keyword>
<dbReference type="InterPro" id="IPR001054">
    <property type="entry name" value="A/G_cyclase"/>
</dbReference>
<evidence type="ECO:0000259" key="8">
    <source>
        <dbReference type="PROSITE" id="PS50125"/>
    </source>
</evidence>
<dbReference type="SUPFAM" id="SSF52172">
    <property type="entry name" value="CheY-like"/>
    <property type="match status" value="1"/>
</dbReference>
<dbReference type="CDD" id="cd00082">
    <property type="entry name" value="HisKA"/>
    <property type="match status" value="1"/>
</dbReference>
<sequence>MAAQLKNYFETLETQNEQLKQLDRLKDEFLANTSHELRTPLNGIIGLGEFILEGSTGELNPVTNSNLSMIVYSARRLSNLVKEALAALEQDKNIDMILLDVMMPNMSGYEVCAKVREKYPAQSLPILMLTAKNRVADLVIGFRFGANDYLTKPFAKDELLTRVKTHLQLSKITNAYGRFVPHEYVKLLSKENILDVNLGDRVSKKMAIFFSDIRSFTSISEKMTSQETFAFVNGYLQQVCPEIRAYNGLIIKFMGDGIMAVFPEGADDAIQSAISQLKTLQKYNQTLKAMGLLPMKIGIGIHWGHMMVGIIGEETRMSGDALSHNVNLTSRLEGLTKYYGVSLLISESAFKSLKYPQKYQIRFLDRASVKGRDEPINVYEVLDGEVDYVRELKLRTQADFELAVEYYRLGDLVGAKNYFEKVLAVNSSDQTSQLYLERIEELTATGVPKNWDGAWAFTQK</sequence>
<dbReference type="SUPFAM" id="SSF55073">
    <property type="entry name" value="Nucleotide cyclase"/>
    <property type="match status" value="1"/>
</dbReference>
<dbReference type="SUPFAM" id="SSF47384">
    <property type="entry name" value="Homodimeric domain of signal transducing histidine kinase"/>
    <property type="match status" value="1"/>
</dbReference>
<feature type="coiled-coil region" evidence="6">
    <location>
        <begin position="2"/>
        <end position="32"/>
    </location>
</feature>
<feature type="domain" description="Response regulatory" evidence="7">
    <location>
        <begin position="53"/>
        <end position="167"/>
    </location>
</feature>
<accession>A0A3N6PC40</accession>
<dbReference type="Gene3D" id="3.40.50.2300">
    <property type="match status" value="1"/>
</dbReference>
<proteinExistence type="inferred from homology"/>
<feature type="domain" description="Guanylate cyclase" evidence="8">
    <location>
        <begin position="207"/>
        <end position="333"/>
    </location>
</feature>
<evidence type="ECO:0000256" key="5">
    <source>
        <dbReference type="PROSITE-ProRule" id="PRU00339"/>
    </source>
</evidence>
<dbReference type="CDD" id="cd07302">
    <property type="entry name" value="CHD"/>
    <property type="match status" value="1"/>
</dbReference>
<organism evidence="9 10">
    <name type="scientific">Okeania hirsuta</name>
    <dbReference type="NCBI Taxonomy" id="1458930"/>
    <lineage>
        <taxon>Bacteria</taxon>
        <taxon>Bacillati</taxon>
        <taxon>Cyanobacteriota</taxon>
        <taxon>Cyanophyceae</taxon>
        <taxon>Oscillatoriophycideae</taxon>
        <taxon>Oscillatoriales</taxon>
        <taxon>Microcoleaceae</taxon>
        <taxon>Okeania</taxon>
    </lineage>
</organism>
<feature type="repeat" description="TPR" evidence="5">
    <location>
        <begin position="396"/>
        <end position="429"/>
    </location>
</feature>
<dbReference type="PANTHER" id="PTHR43081">
    <property type="entry name" value="ADENYLATE CYCLASE, TERMINAL-DIFFERENTIATION SPECIFIC-RELATED"/>
    <property type="match status" value="1"/>
</dbReference>
<dbReference type="SMART" id="SM00044">
    <property type="entry name" value="CYCc"/>
    <property type="match status" value="1"/>
</dbReference>
<name>A0A3N6PC40_9CYAN</name>
<dbReference type="InterPro" id="IPR011006">
    <property type="entry name" value="CheY-like_superfamily"/>
</dbReference>
<evidence type="ECO:0000256" key="2">
    <source>
        <dbReference type="ARBA" id="ARBA00005381"/>
    </source>
</evidence>
<dbReference type="PANTHER" id="PTHR43081:SF1">
    <property type="entry name" value="ADENYLATE CYCLASE, TERMINAL-DIFFERENTIATION SPECIFIC"/>
    <property type="match status" value="1"/>
</dbReference>
<dbReference type="Proteomes" id="UP000269154">
    <property type="component" value="Unassembled WGS sequence"/>
</dbReference>
<evidence type="ECO:0000256" key="6">
    <source>
        <dbReference type="SAM" id="Coils"/>
    </source>
</evidence>
<dbReference type="EMBL" id="RCBY01000008">
    <property type="protein sequence ID" value="RQH55367.1"/>
    <property type="molecule type" value="Genomic_DNA"/>
</dbReference>
<dbReference type="PROSITE" id="PS50110">
    <property type="entry name" value="RESPONSE_REGULATORY"/>
    <property type="match status" value="1"/>
</dbReference>
<dbReference type="GO" id="GO:0004016">
    <property type="term" value="F:adenylate cyclase activity"/>
    <property type="evidence" value="ECO:0007669"/>
    <property type="project" value="UniProtKB-ARBA"/>
</dbReference>
<dbReference type="GO" id="GO:0000155">
    <property type="term" value="F:phosphorelay sensor kinase activity"/>
    <property type="evidence" value="ECO:0007669"/>
    <property type="project" value="InterPro"/>
</dbReference>
<gene>
    <name evidence="9" type="ORF">D5R40_02770</name>
</gene>
<keyword evidence="5" id="KW-0802">TPR repeat</keyword>
<comment type="similarity">
    <text evidence="2">Belongs to the adenylyl cyclase class-3 family.</text>
</comment>
<dbReference type="InterPro" id="IPR036097">
    <property type="entry name" value="HisK_dim/P_sf"/>
</dbReference>
<evidence type="ECO:0000256" key="1">
    <source>
        <dbReference type="ARBA" id="ARBA00000085"/>
    </source>
</evidence>
<dbReference type="InterPro" id="IPR019734">
    <property type="entry name" value="TPR_rpt"/>
</dbReference>
<dbReference type="GO" id="GO:0006171">
    <property type="term" value="P:cAMP biosynthetic process"/>
    <property type="evidence" value="ECO:0007669"/>
    <property type="project" value="TreeGrafter"/>
</dbReference>
<dbReference type="InterPro" id="IPR001789">
    <property type="entry name" value="Sig_transdc_resp-reg_receiver"/>
</dbReference>
<comment type="catalytic activity">
    <reaction evidence="1">
        <text>ATP + protein L-histidine = ADP + protein N-phospho-L-histidine.</text>
        <dbReference type="EC" id="2.7.13.3"/>
    </reaction>
</comment>
<evidence type="ECO:0000256" key="4">
    <source>
        <dbReference type="PROSITE-ProRule" id="PRU00169"/>
    </source>
</evidence>
<keyword evidence="4" id="KW-0597">Phosphoprotein</keyword>
<dbReference type="Pfam" id="PF00072">
    <property type="entry name" value="Response_reg"/>
    <property type="match status" value="1"/>
</dbReference>
<dbReference type="SMART" id="SM00448">
    <property type="entry name" value="REC"/>
    <property type="match status" value="1"/>
</dbReference>
<dbReference type="EC" id="2.7.13.3" evidence="3"/>
<comment type="caution">
    <text evidence="9">The sequence shown here is derived from an EMBL/GenBank/DDBJ whole genome shotgun (WGS) entry which is preliminary data.</text>
</comment>
<dbReference type="CDD" id="cd17574">
    <property type="entry name" value="REC_OmpR"/>
    <property type="match status" value="1"/>
</dbReference>
<feature type="modified residue" description="4-aspartylphosphate" evidence="4">
    <location>
        <position position="100"/>
    </location>
</feature>
<dbReference type="InterPro" id="IPR003661">
    <property type="entry name" value="HisK_dim/P_dom"/>
</dbReference>
<reference evidence="9 10" key="1">
    <citation type="journal article" date="2018" name="ACS Chem. Biol.">
        <title>Ketoreductase domain dysfunction expands chemodiversity: malyngamide biosynthesis in the cyanobacterium Okeania hirsuta.</title>
        <authorList>
            <person name="Moss N.A."/>
            <person name="Leao T."/>
            <person name="Rankin M."/>
            <person name="McCullough T.M."/>
            <person name="Qu P."/>
            <person name="Korobeynikov A."/>
            <person name="Smith J.L."/>
            <person name="Gerwick L."/>
            <person name="Gerwick W.H."/>
        </authorList>
    </citation>
    <scope>NUCLEOTIDE SEQUENCE [LARGE SCALE GENOMIC DNA]</scope>
    <source>
        <strain evidence="9 10">PAB10Feb10-1</strain>
    </source>
</reference>
<dbReference type="SMART" id="SM00388">
    <property type="entry name" value="HisKA"/>
    <property type="match status" value="1"/>
</dbReference>
<dbReference type="InterPro" id="IPR050697">
    <property type="entry name" value="Adenylyl/Guanylyl_Cyclase_3/4"/>
</dbReference>
<protein>
    <recommendedName>
        <fullName evidence="3">histidine kinase</fullName>
        <ecNumber evidence="3">2.7.13.3</ecNumber>
    </recommendedName>
</protein>
<evidence type="ECO:0000313" key="9">
    <source>
        <dbReference type="EMBL" id="RQH55367.1"/>
    </source>
</evidence>
<dbReference type="InterPro" id="IPR029787">
    <property type="entry name" value="Nucleotide_cyclase"/>
</dbReference>
<dbReference type="AlphaFoldDB" id="A0A3N6PC40"/>
<dbReference type="Pfam" id="PF00211">
    <property type="entry name" value="Guanylate_cyc"/>
    <property type="match status" value="1"/>
</dbReference>
<evidence type="ECO:0000259" key="7">
    <source>
        <dbReference type="PROSITE" id="PS50110"/>
    </source>
</evidence>
<dbReference type="PROSITE" id="PS50005">
    <property type="entry name" value="TPR"/>
    <property type="match status" value="1"/>
</dbReference>
<dbReference type="Gene3D" id="3.30.70.1230">
    <property type="entry name" value="Nucleotide cyclase"/>
    <property type="match status" value="1"/>
</dbReference>
<dbReference type="Gene3D" id="1.10.287.130">
    <property type="match status" value="1"/>
</dbReference>